<dbReference type="InterPro" id="IPR030931">
    <property type="entry name" value="Group_II_RT_mat"/>
</dbReference>
<feature type="domain" description="Reverse transcriptase" evidence="11">
    <location>
        <begin position="93"/>
        <end position="321"/>
    </location>
</feature>
<dbReference type="PRINTS" id="PR00866">
    <property type="entry name" value="RNADNAPOLMS"/>
</dbReference>
<evidence type="ECO:0000256" key="1">
    <source>
        <dbReference type="ARBA" id="ARBA00012493"/>
    </source>
</evidence>
<evidence type="ECO:0000256" key="4">
    <source>
        <dbReference type="ARBA" id="ARBA00022723"/>
    </source>
</evidence>
<accession>A0A5C6KFX2</accession>
<dbReference type="RefSeq" id="WP_146375402.1">
    <property type="nucleotide sequence ID" value="NZ_VOHW01000004.1"/>
</dbReference>
<dbReference type="GO" id="GO:0003964">
    <property type="term" value="F:RNA-directed DNA polymerase activity"/>
    <property type="evidence" value="ECO:0007669"/>
    <property type="project" value="UniProtKB-KW"/>
</dbReference>
<dbReference type="Proteomes" id="UP000315827">
    <property type="component" value="Unassembled WGS sequence"/>
</dbReference>
<keyword evidence="6 12" id="KW-0695">RNA-directed DNA polymerase</keyword>
<organism evidence="12 13">
    <name type="scientific">Parabacteroides distasonis</name>
    <dbReference type="NCBI Taxonomy" id="823"/>
    <lineage>
        <taxon>Bacteria</taxon>
        <taxon>Pseudomonadati</taxon>
        <taxon>Bacteroidota</taxon>
        <taxon>Bacteroidia</taxon>
        <taxon>Bacteroidales</taxon>
        <taxon>Tannerellaceae</taxon>
        <taxon>Parabacteroides</taxon>
    </lineage>
</organism>
<dbReference type="PROSITE" id="PS50878">
    <property type="entry name" value="RT_POL"/>
    <property type="match status" value="1"/>
</dbReference>
<dbReference type="InterPro" id="IPR051083">
    <property type="entry name" value="GrpII_Intron_Splice-Mob/Def"/>
</dbReference>
<evidence type="ECO:0000256" key="3">
    <source>
        <dbReference type="ARBA" id="ARBA00022695"/>
    </source>
</evidence>
<dbReference type="Pfam" id="PF00078">
    <property type="entry name" value="RVT_1"/>
    <property type="match status" value="1"/>
</dbReference>
<keyword evidence="7" id="KW-0051">Antiviral defense</keyword>
<comment type="catalytic activity">
    <reaction evidence="9">
        <text>DNA(n) + a 2'-deoxyribonucleoside 5'-triphosphate = DNA(n+1) + diphosphate</text>
        <dbReference type="Rhea" id="RHEA:22508"/>
        <dbReference type="Rhea" id="RHEA-COMP:17339"/>
        <dbReference type="Rhea" id="RHEA-COMP:17340"/>
        <dbReference type="ChEBI" id="CHEBI:33019"/>
        <dbReference type="ChEBI" id="CHEBI:61560"/>
        <dbReference type="ChEBI" id="CHEBI:173112"/>
        <dbReference type="EC" id="2.7.7.49"/>
    </reaction>
</comment>
<comment type="caution">
    <text evidence="12">The sequence shown here is derived from an EMBL/GenBank/DDBJ whole genome shotgun (WGS) entry which is preliminary data.</text>
</comment>
<evidence type="ECO:0000313" key="13">
    <source>
        <dbReference type="Proteomes" id="UP000315827"/>
    </source>
</evidence>
<dbReference type="EMBL" id="VOHW01000004">
    <property type="protein sequence ID" value="TWV62280.1"/>
    <property type="molecule type" value="Genomic_DNA"/>
</dbReference>
<evidence type="ECO:0000256" key="8">
    <source>
        <dbReference type="ARBA" id="ARBA00034120"/>
    </source>
</evidence>
<keyword evidence="3 12" id="KW-0548">Nucleotidyltransferase</keyword>
<dbReference type="GO" id="GO:0003723">
    <property type="term" value="F:RNA binding"/>
    <property type="evidence" value="ECO:0007669"/>
    <property type="project" value="InterPro"/>
</dbReference>
<proteinExistence type="inferred from homology"/>
<feature type="region of interest" description="Disordered" evidence="10">
    <location>
        <begin position="1"/>
        <end position="22"/>
    </location>
</feature>
<dbReference type="PANTHER" id="PTHR34047">
    <property type="entry name" value="NUCLEAR INTRON MATURASE 1, MITOCHONDRIAL-RELATED"/>
    <property type="match status" value="1"/>
</dbReference>
<feature type="compositionally biased region" description="Polar residues" evidence="10">
    <location>
        <begin position="9"/>
        <end position="18"/>
    </location>
</feature>
<dbReference type="GO" id="GO:0051607">
    <property type="term" value="P:defense response to virus"/>
    <property type="evidence" value="ECO:0007669"/>
    <property type="project" value="UniProtKB-KW"/>
</dbReference>
<reference evidence="12 13" key="1">
    <citation type="submission" date="2019-07" db="EMBL/GenBank/DDBJ databases">
        <title>Genome sequencing of Parabacteroides distasonis iSURF_7.</title>
        <authorList>
            <person name="Degefu H.N."/>
            <person name="Ruoff K.L."/>
            <person name="Price C.E."/>
            <person name="Valls R.A."/>
            <person name="O'Toole G.A."/>
        </authorList>
    </citation>
    <scope>NUCLEOTIDE SEQUENCE [LARGE SCALE GENOMIC DNA]</scope>
    <source>
        <strain evidence="12 13">CFPLTA003_1B</strain>
    </source>
</reference>
<keyword evidence="5" id="KW-0460">Magnesium</keyword>
<evidence type="ECO:0000256" key="2">
    <source>
        <dbReference type="ARBA" id="ARBA00022679"/>
    </source>
</evidence>
<comment type="similarity">
    <text evidence="8">Belongs to the bacterial reverse transcriptase family.</text>
</comment>
<dbReference type="AlphaFoldDB" id="A0A5C6KFX2"/>
<protein>
    <recommendedName>
        <fullName evidence="1">RNA-directed DNA polymerase</fullName>
        <ecNumber evidence="1">2.7.7.49</ecNumber>
    </recommendedName>
</protein>
<dbReference type="NCBIfam" id="TIGR04416">
    <property type="entry name" value="group_II_RT_mat"/>
    <property type="match status" value="1"/>
</dbReference>
<name>A0A5C6KFX2_PARDI</name>
<dbReference type="InterPro" id="IPR000123">
    <property type="entry name" value="Reverse_transcriptase_msDNA"/>
</dbReference>
<keyword evidence="2 12" id="KW-0808">Transferase</keyword>
<evidence type="ECO:0000256" key="7">
    <source>
        <dbReference type="ARBA" id="ARBA00023118"/>
    </source>
</evidence>
<evidence type="ECO:0000256" key="9">
    <source>
        <dbReference type="ARBA" id="ARBA00048173"/>
    </source>
</evidence>
<evidence type="ECO:0000256" key="10">
    <source>
        <dbReference type="SAM" id="MobiDB-lite"/>
    </source>
</evidence>
<keyword evidence="4" id="KW-0479">Metal-binding</keyword>
<evidence type="ECO:0000259" key="11">
    <source>
        <dbReference type="PROSITE" id="PS50878"/>
    </source>
</evidence>
<dbReference type="InterPro" id="IPR000477">
    <property type="entry name" value="RT_dom"/>
</dbReference>
<gene>
    <name evidence="12" type="primary">ltrA</name>
    <name evidence="12" type="ORF">FSA05_09305</name>
</gene>
<dbReference type="PANTHER" id="PTHR34047:SF8">
    <property type="entry name" value="PROTEIN YKFC"/>
    <property type="match status" value="1"/>
</dbReference>
<dbReference type="SUPFAM" id="SSF56672">
    <property type="entry name" value="DNA/RNA polymerases"/>
    <property type="match status" value="1"/>
</dbReference>
<dbReference type="GO" id="GO:0046872">
    <property type="term" value="F:metal ion binding"/>
    <property type="evidence" value="ECO:0007669"/>
    <property type="project" value="UniProtKB-KW"/>
</dbReference>
<evidence type="ECO:0000256" key="5">
    <source>
        <dbReference type="ARBA" id="ARBA00022842"/>
    </source>
</evidence>
<dbReference type="CDD" id="cd01651">
    <property type="entry name" value="RT_G2_intron"/>
    <property type="match status" value="1"/>
</dbReference>
<sequence>MKGRMQKILAQNNSCPQKDSSENESYVGVQTFMGITENNLVEVSFTREGLLERVLSPSNLNAAYKRVVQNGGSGGVDDLGTGDLLPYLIAHKNELISSLLDGSYRPNPVRRVEIPKDNSKKRQLGIPTVVDRLIQQAISQAISPLYEVDFSDNSYGFRPKRGAHQALGRCQSNLTSGYKYVVDLDLEKFFDSVPQSKLLEILSRRIKDGRVISLIHKYMRAGVVVGHKFSESERGVPQGGPLSPLLSNIMLNELDKELERRGHPFVRYADDCMIFCKSKRAAERTKNSIIEFIEFKLYLRVNRDKTTVGYVRGKKFLGYSFYVSNGVCRLSVHPQSVAKMKARLKELTSRSNGWGYEVRKSKLRDFIVGWVEYFKLADMKQHLLRIDEWLRRRIRMCIWKCWKKVKTRYRNLMRCGIDEYQSWMWANTRKGYWCIAGSPIVSRAINNDNLRKAGYPTLFDCYRKVTS</sequence>
<evidence type="ECO:0000313" key="12">
    <source>
        <dbReference type="EMBL" id="TWV62280.1"/>
    </source>
</evidence>
<evidence type="ECO:0000256" key="6">
    <source>
        <dbReference type="ARBA" id="ARBA00022918"/>
    </source>
</evidence>
<dbReference type="InterPro" id="IPR043502">
    <property type="entry name" value="DNA/RNA_pol_sf"/>
</dbReference>
<dbReference type="Pfam" id="PF08388">
    <property type="entry name" value="GIIM"/>
    <property type="match status" value="1"/>
</dbReference>
<dbReference type="EC" id="2.7.7.49" evidence="1"/>
<dbReference type="InterPro" id="IPR013597">
    <property type="entry name" value="Mat_intron_G2"/>
</dbReference>